<dbReference type="InterPro" id="IPR005183">
    <property type="entry name" value="DUF305_CopM-like"/>
</dbReference>
<evidence type="ECO:0000256" key="2">
    <source>
        <dbReference type="SAM" id="SignalP"/>
    </source>
</evidence>
<feature type="region of interest" description="Disordered" evidence="1">
    <location>
        <begin position="254"/>
        <end position="324"/>
    </location>
</feature>
<dbReference type="InterPro" id="IPR012347">
    <property type="entry name" value="Ferritin-like"/>
</dbReference>
<sequence>MPAPAPRHRLLPLTLAATLLLAPHASRAAIEDEAAPEGAPVTTGWYDLQFRAPGAPTVDPATAKADRDYLAGMRPHHAGALSMAREYLDDPQSSSLVLRQLARAIIVNQSFEIRAMDEVERRLSQPARILDLGFTRLVVRPTATEGLLESERFFRAPIPTRAAAVVAPFVPVTARDVQFAKAMTIHHQAALDMARGYNANPAARNNYLRLLNVDIVTDQSQEIALMRNVIATYPGDADAVRVDASMIHGMEGMGHGGHGATAPGADQGAMDHGGMNHGDMDHGAAGRDGAGHDGAGHGQPDAAQPTAAPATSMPRRAVTPHHHH</sequence>
<evidence type="ECO:0000259" key="3">
    <source>
        <dbReference type="Pfam" id="PF03713"/>
    </source>
</evidence>
<reference evidence="4" key="1">
    <citation type="submission" date="2022-04" db="EMBL/GenBank/DDBJ databases">
        <title>Roseomonas acroporae sp. nov., isolated from coral Acropora digitifera.</title>
        <authorList>
            <person name="Sun H."/>
        </authorList>
    </citation>
    <scope>NUCLEOTIDE SEQUENCE</scope>
    <source>
        <strain evidence="4">NAR14</strain>
    </source>
</reference>
<keyword evidence="2" id="KW-0732">Signal</keyword>
<dbReference type="RefSeq" id="WP_248665533.1">
    <property type="nucleotide sequence ID" value="NZ_JALPRX010000009.1"/>
</dbReference>
<dbReference type="AlphaFoldDB" id="A0A9X1Y729"/>
<feature type="compositionally biased region" description="Low complexity" evidence="1">
    <location>
        <begin position="260"/>
        <end position="273"/>
    </location>
</feature>
<feature type="domain" description="DUF305" evidence="3">
    <location>
        <begin position="176"/>
        <end position="253"/>
    </location>
</feature>
<accession>A0A9X1Y729</accession>
<protein>
    <submittedName>
        <fullName evidence="4">DUF305 domain-containing protein</fullName>
    </submittedName>
</protein>
<feature type="compositionally biased region" description="Basic and acidic residues" evidence="1">
    <location>
        <begin position="278"/>
        <end position="295"/>
    </location>
</feature>
<dbReference type="PANTHER" id="PTHR36933">
    <property type="entry name" value="SLL0788 PROTEIN"/>
    <property type="match status" value="1"/>
</dbReference>
<dbReference type="Gene3D" id="1.20.1260.10">
    <property type="match status" value="2"/>
</dbReference>
<comment type="caution">
    <text evidence="4">The sequence shown here is derived from an EMBL/GenBank/DDBJ whole genome shotgun (WGS) entry which is preliminary data.</text>
</comment>
<feature type="chain" id="PRO_5040722591" evidence="2">
    <location>
        <begin position="29"/>
        <end position="324"/>
    </location>
</feature>
<organism evidence="4 5">
    <name type="scientific">Roseomonas acroporae</name>
    <dbReference type="NCBI Taxonomy" id="2937791"/>
    <lineage>
        <taxon>Bacteria</taxon>
        <taxon>Pseudomonadati</taxon>
        <taxon>Pseudomonadota</taxon>
        <taxon>Alphaproteobacteria</taxon>
        <taxon>Acetobacterales</taxon>
        <taxon>Roseomonadaceae</taxon>
        <taxon>Roseomonas</taxon>
    </lineage>
</organism>
<feature type="signal peptide" evidence="2">
    <location>
        <begin position="1"/>
        <end position="28"/>
    </location>
</feature>
<evidence type="ECO:0000256" key="1">
    <source>
        <dbReference type="SAM" id="MobiDB-lite"/>
    </source>
</evidence>
<dbReference type="PANTHER" id="PTHR36933:SF1">
    <property type="entry name" value="SLL0788 PROTEIN"/>
    <property type="match status" value="1"/>
</dbReference>
<evidence type="ECO:0000313" key="4">
    <source>
        <dbReference type="EMBL" id="MCK8783410.1"/>
    </source>
</evidence>
<dbReference type="EMBL" id="JALPRX010000009">
    <property type="protein sequence ID" value="MCK8783410.1"/>
    <property type="molecule type" value="Genomic_DNA"/>
</dbReference>
<keyword evidence="5" id="KW-1185">Reference proteome</keyword>
<gene>
    <name evidence="4" type="ORF">M0638_03300</name>
</gene>
<dbReference type="Proteomes" id="UP001139516">
    <property type="component" value="Unassembled WGS sequence"/>
</dbReference>
<feature type="domain" description="DUF305" evidence="3">
    <location>
        <begin position="62"/>
        <end position="118"/>
    </location>
</feature>
<name>A0A9X1Y729_9PROT</name>
<evidence type="ECO:0000313" key="5">
    <source>
        <dbReference type="Proteomes" id="UP001139516"/>
    </source>
</evidence>
<feature type="compositionally biased region" description="Low complexity" evidence="1">
    <location>
        <begin position="298"/>
        <end position="311"/>
    </location>
</feature>
<proteinExistence type="predicted"/>
<dbReference type="Pfam" id="PF03713">
    <property type="entry name" value="DUF305"/>
    <property type="match status" value="2"/>
</dbReference>